<dbReference type="HOGENOM" id="CLU_004905_0_1_1"/>
<dbReference type="RefSeq" id="XP_003001418.1">
    <property type="nucleotide sequence ID" value="XM_003001372.1"/>
</dbReference>
<dbReference type="PANTHER" id="PTHR16193">
    <property type="entry name" value="TETRATRICOPEPTIDE REPEAT PROTEIN 27"/>
    <property type="match status" value="1"/>
</dbReference>
<evidence type="ECO:0000256" key="1">
    <source>
        <dbReference type="ARBA" id="ARBA00022737"/>
    </source>
</evidence>
<dbReference type="STRING" id="526221.C9SU42"/>
<keyword evidence="5" id="KW-1185">Reference proteome</keyword>
<evidence type="ECO:0000256" key="3">
    <source>
        <dbReference type="SAM" id="MobiDB-lite"/>
    </source>
</evidence>
<sequence length="1067" mass="115428">MDMTFLSPVRQPRIHSIRRATSSAAGCLNIGKTVLDTQERPTAIFLLPSSVSFPHLPGSLTPTRRGSHHHHHHHRGVISVTQQQQQQQQQQQPWATIAMAVAQPSTATPQGLAAKVAAGSYVEVLSSEPAKTLIKAFTQSLKTATPHAEPAAHTDEQDSLTIAVAALTDEQESLTIAVAALNAFLQSNVTGPVLENAKPVTALFVAGHGDVKTLRRACLVDLQVDGVAPYAHIPHIELFAFARRVVAAAVTTLSETAPLALDAATTISLAWLRLRLAVWHYRLLAQPSLSGASFAKTSQWIDVPSLAETVTASLGRVRQQLFGDGHDDDVWALAAAEDVAWGRQDKVQFLLEAANAWIMLGRDDKAREALAEATRLNRFEFALSGALGKRTRFQEKSISQLVVLARSAAHEAEATVVADEDDADVEAKPDALALNDDTLLETIDFSEGRDGDAAKSATLPAALVDIKPDDQPQLAPLDQIILLTEATLKDSFSPVDTLTSEEVLPYAVRVVSEKSTNWQIYTQALLVRSRIEMHRSRTIERGVLQMQAVVDQVVVDTEQPAEAEAEEKEENKDDADVPAIAVTAPDQAPEQPDADKPTTFFRAAEATDSAPAHVRLQYIHALASPPRWHLESELAYSWAHVGSLVSGPRDLQASPPSGPSPAVPNAPRLFCILGDLEQDPSHYLRAWEISNHRFARAQKSLGEYHLAKKDLPAAREAYALAVGSNRLSPELWSRLGDIDLRLGRPGDAAEAYRRAIAAAGDPIGGEDARTWSNLGSALWSQYLQVIDDLRAELKDAKLEDAPAAVLADDEEGDATAATKESKKTQQDPEVILAQSLAAYKRGATLSQDNWRIWDNVLTLATRSHPPAYTDVLHALRALVRIRASETALDAAVLRALVQDALIAQPKQDSDGSGSSGTGRRLRASARHPGAGVAFFLEDAVVPLITTRSELWEIVARVRAWRRDYKGAVDAAEKGWRTAMGSASALGASDGGTTKSWLEDDEAWGEVVARTDELVGVLENYGALAEGVGERWRGKARSAVRSVMGKAKTAWEGSEGWKVLERLAEGLA</sequence>
<feature type="compositionally biased region" description="Low complexity" evidence="3">
    <location>
        <begin position="82"/>
        <end position="92"/>
    </location>
</feature>
<dbReference type="KEGG" id="val:VDBG_08463"/>
<evidence type="ECO:0000313" key="5">
    <source>
        <dbReference type="Proteomes" id="UP000008698"/>
    </source>
</evidence>
<dbReference type="SMART" id="SM00028">
    <property type="entry name" value="TPR"/>
    <property type="match status" value="3"/>
</dbReference>
<gene>
    <name evidence="4" type="ORF">VDBG_08463</name>
</gene>
<evidence type="ECO:0000256" key="2">
    <source>
        <dbReference type="ARBA" id="ARBA00022803"/>
    </source>
</evidence>
<organism evidence="5">
    <name type="scientific">Verticillium alfalfae (strain VaMs.102 / ATCC MYA-4576 / FGSC 10136)</name>
    <name type="common">Verticillium wilt of alfalfa</name>
    <name type="synonym">Verticillium albo-atrum</name>
    <dbReference type="NCBI Taxonomy" id="526221"/>
    <lineage>
        <taxon>Eukaryota</taxon>
        <taxon>Fungi</taxon>
        <taxon>Dikarya</taxon>
        <taxon>Ascomycota</taxon>
        <taxon>Pezizomycotina</taxon>
        <taxon>Sordariomycetes</taxon>
        <taxon>Hypocreomycetidae</taxon>
        <taxon>Glomerellales</taxon>
        <taxon>Plectosphaerellaceae</taxon>
        <taxon>Verticillium</taxon>
    </lineage>
</organism>
<keyword evidence="1" id="KW-0677">Repeat</keyword>
<feature type="compositionally biased region" description="Basic residues" evidence="3">
    <location>
        <begin position="65"/>
        <end position="76"/>
    </location>
</feature>
<dbReference type="InterPro" id="IPR011990">
    <property type="entry name" value="TPR-like_helical_dom_sf"/>
</dbReference>
<dbReference type="OrthoDB" id="1936594at2759"/>
<keyword evidence="2" id="KW-0802">TPR repeat</keyword>
<protein>
    <submittedName>
        <fullName evidence="4">TPR repeat-containing protein</fullName>
    </submittedName>
</protein>
<dbReference type="Gene3D" id="1.25.40.10">
    <property type="entry name" value="Tetratricopeptide repeat domain"/>
    <property type="match status" value="1"/>
</dbReference>
<proteinExistence type="predicted"/>
<dbReference type="EMBL" id="DS985225">
    <property type="protein sequence ID" value="EEY22353.1"/>
    <property type="molecule type" value="Genomic_DNA"/>
</dbReference>
<reference evidence="5" key="1">
    <citation type="journal article" date="2011" name="PLoS Pathog.">
        <title>Comparative genomics yields insights into niche adaptation of plant vascular wilt pathogens.</title>
        <authorList>
            <person name="Klosterman S.J."/>
            <person name="Subbarao K.V."/>
            <person name="Kang S."/>
            <person name="Veronese P."/>
            <person name="Gold S.E."/>
            <person name="Thomma B.P.H.J."/>
            <person name="Chen Z."/>
            <person name="Henrissat B."/>
            <person name="Lee Y.-H."/>
            <person name="Park J."/>
            <person name="Garcia-Pedrajas M.D."/>
            <person name="Barbara D.J."/>
            <person name="Anchieta A."/>
            <person name="de Jonge R."/>
            <person name="Santhanam P."/>
            <person name="Maruthachalam K."/>
            <person name="Atallah Z."/>
            <person name="Amyotte S.G."/>
            <person name="Paz Z."/>
            <person name="Inderbitzin P."/>
            <person name="Hayes R.J."/>
            <person name="Heiman D.I."/>
            <person name="Young S."/>
            <person name="Zeng Q."/>
            <person name="Engels R."/>
            <person name="Galagan J."/>
            <person name="Cuomo C.A."/>
            <person name="Dobinson K.F."/>
            <person name="Ma L.-J."/>
        </authorList>
    </citation>
    <scope>NUCLEOTIDE SEQUENCE [LARGE SCALE GENOMIC DNA]</scope>
    <source>
        <strain evidence="5">VaMs.102 / ATCC MYA-4576 / FGSC 10136</strain>
    </source>
</reference>
<dbReference type="eggNOG" id="KOG1128">
    <property type="taxonomic scope" value="Eukaryota"/>
</dbReference>
<feature type="region of interest" description="Disordered" evidence="3">
    <location>
        <begin position="58"/>
        <end position="92"/>
    </location>
</feature>
<dbReference type="OMA" id="NNRYARA"/>
<dbReference type="InterPro" id="IPR019734">
    <property type="entry name" value="TPR_rpt"/>
</dbReference>
<feature type="region of interest" description="Disordered" evidence="3">
    <location>
        <begin position="807"/>
        <end position="826"/>
    </location>
</feature>
<accession>C9SU42</accession>
<dbReference type="AlphaFoldDB" id="C9SU42"/>
<dbReference type="InterPro" id="IPR044244">
    <property type="entry name" value="TTC27/Emw1"/>
</dbReference>
<dbReference type="GeneID" id="9529472"/>
<dbReference type="PANTHER" id="PTHR16193:SF0">
    <property type="entry name" value="TETRATRICOPEPTIDE REPEAT PROTEIN 27"/>
    <property type="match status" value="1"/>
</dbReference>
<name>C9SU42_VERA1</name>
<dbReference type="SUPFAM" id="SSF48452">
    <property type="entry name" value="TPR-like"/>
    <property type="match status" value="1"/>
</dbReference>
<dbReference type="Proteomes" id="UP000008698">
    <property type="component" value="Unassembled WGS sequence"/>
</dbReference>
<evidence type="ECO:0000313" key="4">
    <source>
        <dbReference type="EMBL" id="EEY22353.1"/>
    </source>
</evidence>